<dbReference type="SUPFAM" id="SSF49785">
    <property type="entry name" value="Galactose-binding domain-like"/>
    <property type="match status" value="2"/>
</dbReference>
<dbReference type="Pfam" id="PF07995">
    <property type="entry name" value="GSDH"/>
    <property type="match status" value="1"/>
</dbReference>
<dbReference type="InterPro" id="IPR011042">
    <property type="entry name" value="6-blade_b-propeller_TolB-like"/>
</dbReference>
<dbReference type="EMBL" id="CAIT01000006">
    <property type="protein sequence ID" value="CCH54246.1"/>
    <property type="molecule type" value="Genomic_DNA"/>
</dbReference>
<accession>I2GK21</accession>
<evidence type="ECO:0000259" key="2">
    <source>
        <dbReference type="PROSITE" id="PS50022"/>
    </source>
</evidence>
<feature type="domain" description="CBM6" evidence="4">
    <location>
        <begin position="651"/>
        <end position="793"/>
    </location>
</feature>
<dbReference type="SMART" id="SM00409">
    <property type="entry name" value="IG"/>
    <property type="match status" value="1"/>
</dbReference>
<dbReference type="InterPro" id="IPR005084">
    <property type="entry name" value="CBM6"/>
</dbReference>
<dbReference type="CDD" id="cd00096">
    <property type="entry name" value="Ig"/>
    <property type="match status" value="1"/>
</dbReference>
<dbReference type="InterPro" id="IPR008979">
    <property type="entry name" value="Galactose-bd-like_sf"/>
</dbReference>
<dbReference type="InterPro" id="IPR026444">
    <property type="entry name" value="Secre_tail"/>
</dbReference>
<dbReference type="InterPro" id="IPR007110">
    <property type="entry name" value="Ig-like_dom"/>
</dbReference>
<sequence>MWLLLWMPLMAYGQLPAGFTQRKLADKLKEVIELVHAPDGRIFMAERSGNVKVYQNGTVSTVHTVATTTDDEQGLLGITLHPQFATNGKCYIFYTNPAKKYHYLDLITINGTNQVSSSERVMQFDSIKGGLHNGGALRFKDNLLYVAIGESSTPADAIDLNTYRGKILRLTEDGQPAPGNPYYNEAGASRQKRSIWAIGMRNPWKMALDPVSQKLFVVNVGGTYEEINDVTSPDPAKKYNYGWDSGQKSGPQQDANTIQPVFAYTGESWGCAITTGVFFNPPTTNYPAEYRNRFYFTDWCRPWLRSIDATNPGAGHREFSAESFYRILGTSVGIDGNIYYVKYHEGTLWRLEYNASQAPAITNQPESKSIVEGDAVTFSVTANGVNPLMYQWQKNGVSIAGATASTFSISQVKPADAANYRCVVTNSAGSITSAEAKLTVLPFNARPVPRILQPASSLTYNVDDMVQFAAEATDAEDGTLPASAFRWELRQFHKDDPTSEHWHPGPAIAPGIKSGSFKASNGGELSPNLWIRLLLTVTDSKGRTGTDSVDIYPNKVTLTANATVPGVRLVMAGEDVAPFSRELVVGATIDLKAPLQHSVGDSLYEFAGWSHGGAASQTLRVPGANTTYTASYQFKSTAQNPFLGAPVALPGKIEAENFDFGGKEIAYHDATTGNSGKQHRENDDVDIEGCADVSGGYNIGYVATGEWLEYTVDITTAGRYTLAARVANPGGAKSFHVELDGQTVSGAIAVPVTGGFQAWQTVSVTTPELSTGRKILRVVMDATDFNLNYLTFALVDQPASLEVAITAPTNNTEFSAHANITVQASVTAGPSTISRVEFFQGSTKLGEDATSPYEYTWSHVAAGTYSITAKATTTTGQSAVSIPVTITVKPEMGGRTNLALNKPTVVSSTENGSFPGQSAVDGKLNTRWSSQFSDPQWIYVDLGAVYALSEVKITWEDARGKDYQLQVANVVGEWNDVKSITNNTALVNTHTGLNATGRYVRIYGTKRHNQYGYSIFELEVYGSSSTGTRSASDHSTTEFADEKLFVLYPNPAQTIVTIKGLESDCICTIVHLGTGHQYKVQTVNQYLDVSNLQTGTYVIEFSSGNRLIRKRFIKQ</sequence>
<dbReference type="InterPro" id="IPR036179">
    <property type="entry name" value="Ig-like_dom_sf"/>
</dbReference>
<dbReference type="AlphaFoldDB" id="I2GK21"/>
<evidence type="ECO:0000259" key="4">
    <source>
        <dbReference type="PROSITE" id="PS51175"/>
    </source>
</evidence>
<feature type="domain" description="Ig-like" evidence="3">
    <location>
        <begin position="359"/>
        <end position="439"/>
    </location>
</feature>
<dbReference type="SMART" id="SM00408">
    <property type="entry name" value="IGc2"/>
    <property type="match status" value="1"/>
</dbReference>
<feature type="domain" description="F5/8 type C" evidence="2">
    <location>
        <begin position="887"/>
        <end position="1023"/>
    </location>
</feature>
<keyword evidence="1" id="KW-0732">Signal</keyword>
<dbReference type="InterPro" id="IPR003599">
    <property type="entry name" value="Ig_sub"/>
</dbReference>
<dbReference type="InterPro" id="IPR013783">
    <property type="entry name" value="Ig-like_fold"/>
</dbReference>
<dbReference type="InterPro" id="IPR003598">
    <property type="entry name" value="Ig_sub2"/>
</dbReference>
<dbReference type="CDD" id="cd04080">
    <property type="entry name" value="CBM6_cellulase-like"/>
    <property type="match status" value="1"/>
</dbReference>
<dbReference type="Pfam" id="PF22633">
    <property type="entry name" value="F5_F8_type_C_2"/>
    <property type="match status" value="1"/>
</dbReference>
<dbReference type="Pfam" id="PF13927">
    <property type="entry name" value="Ig_3"/>
    <property type="match status" value="1"/>
</dbReference>
<dbReference type="Gene3D" id="2.60.40.10">
    <property type="entry name" value="Immunoglobulins"/>
    <property type="match status" value="2"/>
</dbReference>
<evidence type="ECO:0000313" key="5">
    <source>
        <dbReference type="EMBL" id="CCH54246.1"/>
    </source>
</evidence>
<evidence type="ECO:0000259" key="3">
    <source>
        <dbReference type="PROSITE" id="PS50835"/>
    </source>
</evidence>
<dbReference type="InterPro" id="IPR000421">
    <property type="entry name" value="FA58C"/>
</dbReference>
<dbReference type="NCBIfam" id="TIGR04183">
    <property type="entry name" value="Por_Secre_tail"/>
    <property type="match status" value="1"/>
</dbReference>
<dbReference type="EC" id="3.2.1.73" evidence="5"/>
<dbReference type="InterPro" id="IPR006584">
    <property type="entry name" value="Cellulose-bd_IV"/>
</dbReference>
<dbReference type="GO" id="GO:0042972">
    <property type="term" value="F:licheninase activity"/>
    <property type="evidence" value="ECO:0007669"/>
    <property type="project" value="UniProtKB-EC"/>
</dbReference>
<dbReference type="SUPFAM" id="SSF48726">
    <property type="entry name" value="Immunoglobulin"/>
    <property type="match status" value="1"/>
</dbReference>
<dbReference type="SMART" id="SM00606">
    <property type="entry name" value="CBD_IV"/>
    <property type="match status" value="1"/>
</dbReference>
<dbReference type="PROSITE" id="PS50835">
    <property type="entry name" value="IG_LIKE"/>
    <property type="match status" value="1"/>
</dbReference>
<dbReference type="InterPro" id="IPR011041">
    <property type="entry name" value="Quinoprot_gluc/sorb_DH_b-prop"/>
</dbReference>
<organism evidence="5 6">
    <name type="scientific">Fibrisoma limi BUZ 3</name>
    <dbReference type="NCBI Taxonomy" id="1185876"/>
    <lineage>
        <taxon>Bacteria</taxon>
        <taxon>Pseudomonadati</taxon>
        <taxon>Bacteroidota</taxon>
        <taxon>Cytophagia</taxon>
        <taxon>Cytophagales</taxon>
        <taxon>Spirosomataceae</taxon>
        <taxon>Fibrisoma</taxon>
    </lineage>
</organism>
<dbReference type="PROSITE" id="PS51175">
    <property type="entry name" value="CBM6"/>
    <property type="match status" value="1"/>
</dbReference>
<evidence type="ECO:0000256" key="1">
    <source>
        <dbReference type="ARBA" id="ARBA00022729"/>
    </source>
</evidence>
<dbReference type="eggNOG" id="COG2133">
    <property type="taxonomic scope" value="Bacteria"/>
</dbReference>
<gene>
    <name evidence="5" type="ORF">BN8_03398</name>
</gene>
<dbReference type="InterPro" id="IPR012938">
    <property type="entry name" value="Glc/Sorbosone_DH"/>
</dbReference>
<dbReference type="PANTHER" id="PTHR19328">
    <property type="entry name" value="HEDGEHOG-INTERACTING PROTEIN"/>
    <property type="match status" value="1"/>
</dbReference>
<dbReference type="Proteomes" id="UP000009309">
    <property type="component" value="Unassembled WGS sequence"/>
</dbReference>
<dbReference type="Pfam" id="PF17957">
    <property type="entry name" value="Big_7"/>
    <property type="match status" value="1"/>
</dbReference>
<dbReference type="Pfam" id="PF03422">
    <property type="entry name" value="CBM_6"/>
    <property type="match status" value="1"/>
</dbReference>
<reference evidence="5 6" key="1">
    <citation type="journal article" date="2012" name="J. Bacteriol.">
        <title>Genome Sequence of the Filamentous Bacterium Fibrisoma limi BUZ 3T.</title>
        <authorList>
            <person name="Filippini M."/>
            <person name="Qi W."/>
            <person name="Jaenicke S."/>
            <person name="Goesmann A."/>
            <person name="Smits T.H."/>
            <person name="Bagheri H.C."/>
        </authorList>
    </citation>
    <scope>NUCLEOTIDE SEQUENCE [LARGE SCALE GENOMIC DNA]</scope>
    <source>
        <strain evidence="6">BUZ 3T</strain>
    </source>
</reference>
<comment type="caution">
    <text evidence="5">The sequence shown here is derived from an EMBL/GenBank/DDBJ whole genome shotgun (WGS) entry which is preliminary data.</text>
</comment>
<dbReference type="SUPFAM" id="SSF50952">
    <property type="entry name" value="Soluble quinoprotein glucose dehydrogenase"/>
    <property type="match status" value="1"/>
</dbReference>
<keyword evidence="6" id="KW-1185">Reference proteome</keyword>
<proteinExistence type="predicted"/>
<dbReference type="Pfam" id="PF18962">
    <property type="entry name" value="Por_Secre_tail"/>
    <property type="match status" value="1"/>
</dbReference>
<dbReference type="PANTHER" id="PTHR19328:SF13">
    <property type="entry name" value="HIPL1 PROTEIN"/>
    <property type="match status" value="1"/>
</dbReference>
<dbReference type="Gene3D" id="2.60.120.260">
    <property type="entry name" value="Galactose-binding domain-like"/>
    <property type="match status" value="2"/>
</dbReference>
<dbReference type="Gene3D" id="2.120.10.30">
    <property type="entry name" value="TolB, C-terminal domain"/>
    <property type="match status" value="1"/>
</dbReference>
<protein>
    <submittedName>
        <fullName evidence="5">Coagulation factor 5/8 type domain protein</fullName>
        <ecNumber evidence="5">3.2.1.73</ecNumber>
    </submittedName>
</protein>
<dbReference type="PROSITE" id="PS50022">
    <property type="entry name" value="FA58C_3"/>
    <property type="match status" value="1"/>
</dbReference>
<keyword evidence="5" id="KW-0378">Hydrolase</keyword>
<keyword evidence="5" id="KW-0326">Glycosidase</keyword>
<dbReference type="GO" id="GO:0030246">
    <property type="term" value="F:carbohydrate binding"/>
    <property type="evidence" value="ECO:0007669"/>
    <property type="project" value="InterPro"/>
</dbReference>
<dbReference type="STRING" id="1185876.BN8_03398"/>
<name>I2GK21_9BACT</name>
<evidence type="ECO:0000313" key="6">
    <source>
        <dbReference type="Proteomes" id="UP000009309"/>
    </source>
</evidence>